<proteinExistence type="predicted"/>
<dbReference type="PANTHER" id="PTHR22617">
    <property type="entry name" value="CHEMOTAXIS SENSOR HISTIDINE KINASE-RELATED"/>
    <property type="match status" value="1"/>
</dbReference>
<dbReference type="Pfam" id="PF01584">
    <property type="entry name" value="CheW"/>
    <property type="match status" value="3"/>
</dbReference>
<evidence type="ECO:0000313" key="2">
    <source>
        <dbReference type="EMBL" id="NKE47753.1"/>
    </source>
</evidence>
<accession>A0ABX1F5Z2</accession>
<dbReference type="PROSITE" id="PS50851">
    <property type="entry name" value="CHEW"/>
    <property type="match status" value="3"/>
</dbReference>
<name>A0ABX1F5Z2_9PROT</name>
<dbReference type="Gene3D" id="2.40.50.180">
    <property type="entry name" value="CheA-289, Domain 4"/>
    <property type="match status" value="3"/>
</dbReference>
<dbReference type="InterPro" id="IPR036061">
    <property type="entry name" value="CheW-like_dom_sf"/>
</dbReference>
<feature type="domain" description="CheW-like" evidence="1">
    <location>
        <begin position="159"/>
        <end position="303"/>
    </location>
</feature>
<evidence type="ECO:0000313" key="3">
    <source>
        <dbReference type="Proteomes" id="UP000765160"/>
    </source>
</evidence>
<sequence length="483" mass="50772">MPGQMGHRLTVRAGGARLAMAASGVAEVIGARQMTRVPNGPPGLLGVIHLRGTVLPVLSLRQMLDAAQPAGAVERIVVLRHDPPLGLAVEAVEALQAVEHAGPLPEAGRLLLEQADGGTSLDLSAMLEARFATAFRGAARQAPQRPEAVAGTSAAVRQEQSFLAFTLAGQDYALPLESVAEVLALPAAIATLPQTDQVLLGVFILREAVLPALSLRLLLGLPDRPRLGSEQIVVTHVAGQRMALVVDRISAILRVAPDRVGPAPSLFNKGGGEARIGHVLRQPDGRGLVAILSPACLLADDRVARHLVAADQQEDESMATAASTGARAEGRERFLVIRLGNESYGLPIGAVDEVVRLPGTLTRLPRAPAYVQGVLNLRGRVIPVIDQRRRFAVPGEGETRGRIVVLTLGKLQAGFAVDAVTEILQVEPGEILPSPDLSEAGAGQFDRALERDGRVILLIDPAALLSLAEADLLRDLTANPSPP</sequence>
<dbReference type="InterPro" id="IPR002545">
    <property type="entry name" value="CheW-lke_dom"/>
</dbReference>
<reference evidence="2 3" key="1">
    <citation type="submission" date="2020-03" db="EMBL/GenBank/DDBJ databases">
        <title>Roseomonas selenitidurans sp. nov. isolated from soil.</title>
        <authorList>
            <person name="Liu H."/>
        </authorList>
    </citation>
    <scope>NUCLEOTIDE SEQUENCE [LARGE SCALE GENOMIC DNA]</scope>
    <source>
        <strain evidence="2 3">JCM 15073</strain>
    </source>
</reference>
<organism evidence="2 3">
    <name type="scientific">Falsiroseomonas frigidaquae</name>
    <dbReference type="NCBI Taxonomy" id="487318"/>
    <lineage>
        <taxon>Bacteria</taxon>
        <taxon>Pseudomonadati</taxon>
        <taxon>Pseudomonadota</taxon>
        <taxon>Alphaproteobacteria</taxon>
        <taxon>Acetobacterales</taxon>
        <taxon>Roseomonadaceae</taxon>
        <taxon>Falsiroseomonas</taxon>
    </lineage>
</organism>
<dbReference type="PANTHER" id="PTHR22617:SF23">
    <property type="entry name" value="CHEMOTAXIS PROTEIN CHEW"/>
    <property type="match status" value="1"/>
</dbReference>
<keyword evidence="3" id="KW-1185">Reference proteome</keyword>
<comment type="caution">
    <text evidence="2">The sequence shown here is derived from an EMBL/GenBank/DDBJ whole genome shotgun (WGS) entry which is preliminary data.</text>
</comment>
<dbReference type="Proteomes" id="UP000765160">
    <property type="component" value="Unassembled WGS sequence"/>
</dbReference>
<feature type="domain" description="CheW-like" evidence="1">
    <location>
        <begin position="5"/>
        <end position="140"/>
    </location>
</feature>
<feature type="domain" description="CheW-like" evidence="1">
    <location>
        <begin position="331"/>
        <end position="470"/>
    </location>
</feature>
<dbReference type="RefSeq" id="WP_168053455.1">
    <property type="nucleotide sequence ID" value="NZ_JAATJR010000007.1"/>
</dbReference>
<dbReference type="SUPFAM" id="SSF50341">
    <property type="entry name" value="CheW-like"/>
    <property type="match status" value="3"/>
</dbReference>
<evidence type="ECO:0000259" key="1">
    <source>
        <dbReference type="PROSITE" id="PS50851"/>
    </source>
</evidence>
<protein>
    <submittedName>
        <fullName evidence="2">Chemotaxis protein CheW</fullName>
    </submittedName>
</protein>
<dbReference type="SMART" id="SM00260">
    <property type="entry name" value="CheW"/>
    <property type="match status" value="3"/>
</dbReference>
<dbReference type="Gene3D" id="2.30.30.40">
    <property type="entry name" value="SH3 Domains"/>
    <property type="match status" value="2"/>
</dbReference>
<dbReference type="InterPro" id="IPR039315">
    <property type="entry name" value="CheW"/>
</dbReference>
<gene>
    <name evidence="2" type="ORF">HB662_23450</name>
</gene>
<dbReference type="EMBL" id="JAAVTX010000007">
    <property type="protein sequence ID" value="NKE47753.1"/>
    <property type="molecule type" value="Genomic_DNA"/>
</dbReference>